<sequence>MESSSCRMNLFLFISLLCIQDCFGVPAAPVFLNRSEANQMLLHRYRRANSFLEELKLGNLERECVEEKCSYEEAKEIFSGPEQLDEFWKKYTEVDQCQTGPCANGATCVSQDSTYICICPPRFQGRNCDKETLPQTFYGCLYKNGGCEHFCTEAADSVHQCHCATDYSLAADNKSCVSQVPFPCGKPVATTVGPRIVKGQLCPKGQCPWQALLKLENVYKCGGVILNYEWILTAAHCVWQSNPSQLLVTVGEHIINVNEGTEQNRRVSKIFIHPLYNHSSNDADIALLHLHKNISLGPYVVPICLPPAQGTFSRVLGAVRTSVVSGWGRLSQQGPLSSILQRLEVPRVPLERCRAHSGLSLTNNMLCAGFKEGGRDACQGDSGGPLVTHYNNTWFLTGIVSWGKGCARSDMYGVYTRVAVFVEWIMNTMAAE</sequence>
<protein>
    <submittedName>
        <fullName evidence="1">Uncharacterized protein</fullName>
    </submittedName>
</protein>
<dbReference type="EMBL" id="CM040479">
    <property type="protein sequence ID" value="MCI4393642.1"/>
    <property type="molecule type" value="Genomic_DNA"/>
</dbReference>
<organism evidence="1 2">
    <name type="scientific">Pangasianodon gigas</name>
    <name type="common">Mekong giant catfish</name>
    <name type="synonym">Pangasius gigas</name>
    <dbReference type="NCBI Taxonomy" id="30993"/>
    <lineage>
        <taxon>Eukaryota</taxon>
        <taxon>Metazoa</taxon>
        <taxon>Chordata</taxon>
        <taxon>Craniata</taxon>
        <taxon>Vertebrata</taxon>
        <taxon>Euteleostomi</taxon>
        <taxon>Actinopterygii</taxon>
        <taxon>Neopterygii</taxon>
        <taxon>Teleostei</taxon>
        <taxon>Ostariophysi</taxon>
        <taxon>Siluriformes</taxon>
        <taxon>Pangasiidae</taxon>
        <taxon>Pangasianodon</taxon>
    </lineage>
</organism>
<evidence type="ECO:0000313" key="1">
    <source>
        <dbReference type="EMBL" id="MCI4393642.1"/>
    </source>
</evidence>
<proteinExistence type="predicted"/>
<accession>A0ACC5XQQ8</accession>
<reference evidence="1 2" key="1">
    <citation type="journal article" date="2022" name="bioRxiv">
        <title>An ancient truncated duplication of the anti-Mullerian hormone receptor type 2 gene is a potential conserved master sex determinant in the Pangasiidae catfish family.</title>
        <authorList>
            <person name="Wen M."/>
            <person name="Pan Q."/>
            <person name="Jouanno E."/>
            <person name="Montfort J."/>
            <person name="Zahm M."/>
            <person name="Cabau C."/>
            <person name="Klopp C."/>
            <person name="Iampietro C."/>
            <person name="Roques C."/>
            <person name="Bouchez O."/>
            <person name="Castinel A."/>
            <person name="Donnadieu C."/>
            <person name="Parrinello H."/>
            <person name="Poncet C."/>
            <person name="Belmonte E."/>
            <person name="Gautier V."/>
            <person name="Avarre J.-C."/>
            <person name="Dugue R."/>
            <person name="Gustiano R."/>
            <person name="Ha T.T.T."/>
            <person name="Campet M."/>
            <person name="Sriphairoj K."/>
            <person name="Ribolli J."/>
            <person name="de Almeida F.L."/>
            <person name="Desvignes T."/>
            <person name="Postlethwait J.H."/>
            <person name="Bucao C.F."/>
            <person name="Robinson-Rechavi M."/>
            <person name="Bobe J."/>
            <person name="Herpin A."/>
            <person name="Guiguen Y."/>
        </authorList>
    </citation>
    <scope>NUCLEOTIDE SEQUENCE [LARGE SCALE GENOMIC DNA]</scope>
    <source>
        <strain evidence="1">YG-Dec2019</strain>
    </source>
</reference>
<dbReference type="Proteomes" id="UP000829447">
    <property type="component" value="Linkage Group LG26"/>
</dbReference>
<keyword evidence="2" id="KW-1185">Reference proteome</keyword>
<evidence type="ECO:0000313" key="2">
    <source>
        <dbReference type="Proteomes" id="UP000829447"/>
    </source>
</evidence>
<comment type="caution">
    <text evidence="1">The sequence shown here is derived from an EMBL/GenBank/DDBJ whole genome shotgun (WGS) entry which is preliminary data.</text>
</comment>
<gene>
    <name evidence="1" type="ORF">PGIGA_G00159740</name>
</gene>
<name>A0ACC5XQQ8_PANGG</name>